<comment type="caution">
    <text evidence="2">The sequence shown here is derived from an EMBL/GenBank/DDBJ whole genome shotgun (WGS) entry which is preliminary data.</text>
</comment>
<gene>
    <name evidence="2" type="ORF">EUV16_21625</name>
</gene>
<dbReference type="EMBL" id="AAHWHN010000029">
    <property type="protein sequence ID" value="ECB0429258.1"/>
    <property type="molecule type" value="Genomic_DNA"/>
</dbReference>
<organism evidence="2">
    <name type="scientific">Salmonella enterica subsp. enterica serovar Agbeni</name>
    <dbReference type="NCBI Taxonomy" id="1967642"/>
    <lineage>
        <taxon>Bacteria</taxon>
        <taxon>Pseudomonadati</taxon>
        <taxon>Pseudomonadota</taxon>
        <taxon>Gammaproteobacteria</taxon>
        <taxon>Enterobacterales</taxon>
        <taxon>Enterobacteriaceae</taxon>
        <taxon>Salmonella</taxon>
    </lineage>
</organism>
<feature type="chain" id="PRO_5024960378" description="Periplasmic protein" evidence="1">
    <location>
        <begin position="19"/>
        <end position="121"/>
    </location>
</feature>
<reference evidence="2" key="1">
    <citation type="submission" date="2019-01" db="EMBL/GenBank/DDBJ databases">
        <authorList>
            <person name="Ashton P.M."/>
            <person name="Dallman T."/>
            <person name="Nair S."/>
            <person name="De Pinna E."/>
            <person name="Peters T."/>
            <person name="Grant K."/>
        </authorList>
    </citation>
    <scope>NUCLEOTIDE SEQUENCE</scope>
    <source>
        <strain evidence="2">559803</strain>
    </source>
</reference>
<evidence type="ECO:0008006" key="3">
    <source>
        <dbReference type="Google" id="ProtNLM"/>
    </source>
</evidence>
<evidence type="ECO:0000256" key="1">
    <source>
        <dbReference type="SAM" id="SignalP"/>
    </source>
</evidence>
<evidence type="ECO:0000313" key="2">
    <source>
        <dbReference type="EMBL" id="ECB0429258.1"/>
    </source>
</evidence>
<name>A0A5X8MS78_SALET</name>
<dbReference type="AlphaFoldDB" id="A0A5X8MS78"/>
<keyword evidence="1" id="KW-0732">Signal</keyword>
<proteinExistence type="predicted"/>
<accession>A0A5X8MS78</accession>
<sequence length="121" mass="13956">MRKLLIAGLCFVPTFAFAKFVNPMEFDGSDSQKEEVIQFITKNVHRMYCEGVIDACQESTLRMMERQELSSFIEATEATDKKIMKQAIKTYCEGPINMCSYSTVLMMYRANVKAAKQKLEW</sequence>
<protein>
    <recommendedName>
        <fullName evidence="3">Periplasmic protein</fullName>
    </recommendedName>
</protein>
<feature type="signal peptide" evidence="1">
    <location>
        <begin position="1"/>
        <end position="18"/>
    </location>
</feature>